<dbReference type="Proteomes" id="UP000679950">
    <property type="component" value="Unassembled WGS sequence"/>
</dbReference>
<gene>
    <name evidence="5" type="ORF">J8TS2_02840</name>
</gene>
<protein>
    <submittedName>
        <fullName evidence="5">Transcriptional regulator</fullName>
    </submittedName>
</protein>
<dbReference type="InterPro" id="IPR037923">
    <property type="entry name" value="HTH-like"/>
</dbReference>
<feature type="domain" description="HTH araC/xylS-type" evidence="4">
    <location>
        <begin position="169"/>
        <end position="267"/>
    </location>
</feature>
<reference evidence="5 6" key="1">
    <citation type="submission" date="2021-03" db="EMBL/GenBank/DDBJ databases">
        <title>Antimicrobial resistance genes in bacteria isolated from Japanese honey, and their potential for conferring macrolide and lincosamide resistance in the American foulbrood pathogen Paenibacillus larvae.</title>
        <authorList>
            <person name="Okamoto M."/>
            <person name="Kumagai M."/>
            <person name="Kanamori H."/>
            <person name="Takamatsu D."/>
        </authorList>
    </citation>
    <scope>NUCLEOTIDE SEQUENCE [LARGE SCALE GENOMIC DNA]</scope>
    <source>
        <strain evidence="5 6">J8TS2</strain>
    </source>
</reference>
<evidence type="ECO:0000256" key="1">
    <source>
        <dbReference type="ARBA" id="ARBA00023015"/>
    </source>
</evidence>
<keyword evidence="3" id="KW-0804">Transcription</keyword>
<dbReference type="InterPro" id="IPR003313">
    <property type="entry name" value="AraC-bd"/>
</dbReference>
<evidence type="ECO:0000259" key="4">
    <source>
        <dbReference type="PROSITE" id="PS01124"/>
    </source>
</evidence>
<proteinExistence type="predicted"/>
<dbReference type="InterPro" id="IPR014710">
    <property type="entry name" value="RmlC-like_jellyroll"/>
</dbReference>
<dbReference type="Pfam" id="PF02311">
    <property type="entry name" value="AraC_binding"/>
    <property type="match status" value="1"/>
</dbReference>
<name>A0ABQ4KDB8_9BACI</name>
<keyword evidence="2" id="KW-0238">DNA-binding</keyword>
<sequence>MTLRKIQLPQWGAYLYESRHKAGDVINVHHHDIHQILYAIEGEGMILINDQKHKIEKDQGTFLAPFTSHSIFSQTSLTLLVLAFDIESLDHFGEHKLHHRFFHTSRFFTPDLIASSELRQQLRKMLYEQTSDDPLSGWALKIHLLHILLTLTRLVERTKILDKNSLRTETIKNYIDTHYYEPLTANDIADKLGISVRYVNTIFKETYQKTPIQYLMEIRVERAKKLLRETDKEIITICFEVGYETLSTFYRAFKNATNMSPKQYRDLGQKNKQS</sequence>
<keyword evidence="6" id="KW-1185">Reference proteome</keyword>
<dbReference type="Pfam" id="PF12833">
    <property type="entry name" value="HTH_18"/>
    <property type="match status" value="1"/>
</dbReference>
<dbReference type="PANTHER" id="PTHR43280">
    <property type="entry name" value="ARAC-FAMILY TRANSCRIPTIONAL REGULATOR"/>
    <property type="match status" value="1"/>
</dbReference>
<dbReference type="Gene3D" id="2.60.120.10">
    <property type="entry name" value="Jelly Rolls"/>
    <property type="match status" value="1"/>
</dbReference>
<evidence type="ECO:0000256" key="2">
    <source>
        <dbReference type="ARBA" id="ARBA00023125"/>
    </source>
</evidence>
<evidence type="ECO:0000313" key="5">
    <source>
        <dbReference type="EMBL" id="GIN55965.1"/>
    </source>
</evidence>
<evidence type="ECO:0000313" key="6">
    <source>
        <dbReference type="Proteomes" id="UP000679950"/>
    </source>
</evidence>
<dbReference type="InterPro" id="IPR018062">
    <property type="entry name" value="HTH_AraC-typ_CS"/>
</dbReference>
<evidence type="ECO:0000256" key="3">
    <source>
        <dbReference type="ARBA" id="ARBA00023163"/>
    </source>
</evidence>
<dbReference type="PANTHER" id="PTHR43280:SF28">
    <property type="entry name" value="HTH-TYPE TRANSCRIPTIONAL ACTIVATOR RHAS"/>
    <property type="match status" value="1"/>
</dbReference>
<comment type="caution">
    <text evidence="5">The sequence shown here is derived from an EMBL/GenBank/DDBJ whole genome shotgun (WGS) entry which is preliminary data.</text>
</comment>
<dbReference type="SUPFAM" id="SSF51215">
    <property type="entry name" value="Regulatory protein AraC"/>
    <property type="match status" value="1"/>
</dbReference>
<dbReference type="InterPro" id="IPR009057">
    <property type="entry name" value="Homeodomain-like_sf"/>
</dbReference>
<dbReference type="PROSITE" id="PS01124">
    <property type="entry name" value="HTH_ARAC_FAMILY_2"/>
    <property type="match status" value="1"/>
</dbReference>
<dbReference type="RefSeq" id="WP_212965043.1">
    <property type="nucleotide sequence ID" value="NZ_BORB01000001.1"/>
</dbReference>
<dbReference type="InterPro" id="IPR018060">
    <property type="entry name" value="HTH_AraC"/>
</dbReference>
<dbReference type="SUPFAM" id="SSF46689">
    <property type="entry name" value="Homeodomain-like"/>
    <property type="match status" value="2"/>
</dbReference>
<dbReference type="EMBL" id="BORB01000001">
    <property type="protein sequence ID" value="GIN55965.1"/>
    <property type="molecule type" value="Genomic_DNA"/>
</dbReference>
<dbReference type="SMART" id="SM00342">
    <property type="entry name" value="HTH_ARAC"/>
    <property type="match status" value="1"/>
</dbReference>
<dbReference type="PROSITE" id="PS00041">
    <property type="entry name" value="HTH_ARAC_FAMILY_1"/>
    <property type="match status" value="1"/>
</dbReference>
<keyword evidence="1" id="KW-0805">Transcription regulation</keyword>
<accession>A0ABQ4KDB8</accession>
<organism evidence="5 6">
    <name type="scientific">Lederbergia ruris</name>
    <dbReference type="NCBI Taxonomy" id="217495"/>
    <lineage>
        <taxon>Bacteria</taxon>
        <taxon>Bacillati</taxon>
        <taxon>Bacillota</taxon>
        <taxon>Bacilli</taxon>
        <taxon>Bacillales</taxon>
        <taxon>Bacillaceae</taxon>
        <taxon>Lederbergia</taxon>
    </lineage>
</organism>
<dbReference type="Gene3D" id="1.10.10.60">
    <property type="entry name" value="Homeodomain-like"/>
    <property type="match status" value="2"/>
</dbReference>